<reference evidence="1" key="1">
    <citation type="journal article" date="2014" name="Front. Microbiol.">
        <title>High frequency of phylogenetically diverse reductive dehalogenase-homologous genes in deep subseafloor sedimentary metagenomes.</title>
        <authorList>
            <person name="Kawai M."/>
            <person name="Futagami T."/>
            <person name="Toyoda A."/>
            <person name="Takaki Y."/>
            <person name="Nishi S."/>
            <person name="Hori S."/>
            <person name="Arai W."/>
            <person name="Tsubouchi T."/>
            <person name="Morono Y."/>
            <person name="Uchiyama I."/>
            <person name="Ito T."/>
            <person name="Fujiyama A."/>
            <person name="Inagaki F."/>
            <person name="Takami H."/>
        </authorList>
    </citation>
    <scope>NUCLEOTIDE SEQUENCE</scope>
    <source>
        <strain evidence="1">Expedition CK06-06</strain>
    </source>
</reference>
<protein>
    <submittedName>
        <fullName evidence="1">Uncharacterized protein</fullName>
    </submittedName>
</protein>
<accession>X1JG75</accession>
<sequence>MVMGLEPAIDLALIGIKVNLTQGARGNQALRPIFLSVAQQLID</sequence>
<gene>
    <name evidence="1" type="ORF">S03H2_57332</name>
</gene>
<proteinExistence type="predicted"/>
<evidence type="ECO:0000313" key="1">
    <source>
        <dbReference type="EMBL" id="GAH80505.1"/>
    </source>
</evidence>
<organism evidence="1">
    <name type="scientific">marine sediment metagenome</name>
    <dbReference type="NCBI Taxonomy" id="412755"/>
    <lineage>
        <taxon>unclassified sequences</taxon>
        <taxon>metagenomes</taxon>
        <taxon>ecological metagenomes</taxon>
    </lineage>
</organism>
<name>X1JG75_9ZZZZ</name>
<dbReference type="AlphaFoldDB" id="X1JG75"/>
<comment type="caution">
    <text evidence="1">The sequence shown here is derived from an EMBL/GenBank/DDBJ whole genome shotgun (WGS) entry which is preliminary data.</text>
</comment>
<dbReference type="EMBL" id="BARU01036748">
    <property type="protein sequence ID" value="GAH80505.1"/>
    <property type="molecule type" value="Genomic_DNA"/>
</dbReference>